<name>A0A4U0W063_9PEZI</name>
<dbReference type="PANTHER" id="PTHR47657:SF15">
    <property type="entry name" value="ZN(II)2CYS6 TRANSCRIPTION FACTOR (EUROFUNG)"/>
    <property type="match status" value="1"/>
</dbReference>
<feature type="region of interest" description="Disordered" evidence="1">
    <location>
        <begin position="498"/>
        <end position="529"/>
    </location>
</feature>
<organism evidence="2 3">
    <name type="scientific">Cryomyces minteri</name>
    <dbReference type="NCBI Taxonomy" id="331657"/>
    <lineage>
        <taxon>Eukaryota</taxon>
        <taxon>Fungi</taxon>
        <taxon>Dikarya</taxon>
        <taxon>Ascomycota</taxon>
        <taxon>Pezizomycotina</taxon>
        <taxon>Dothideomycetes</taxon>
        <taxon>Dothideomycetes incertae sedis</taxon>
        <taxon>Cryomyces</taxon>
    </lineage>
</organism>
<accession>A0A4U0W063</accession>
<evidence type="ECO:0000256" key="1">
    <source>
        <dbReference type="SAM" id="MobiDB-lite"/>
    </source>
</evidence>
<dbReference type="InterPro" id="IPR052400">
    <property type="entry name" value="Zn2-C6_fungal_TF"/>
</dbReference>
<dbReference type="PANTHER" id="PTHR47657">
    <property type="entry name" value="STEROL REGULATORY ELEMENT-BINDING PROTEIN ECM22"/>
    <property type="match status" value="1"/>
</dbReference>
<evidence type="ECO:0000313" key="2">
    <source>
        <dbReference type="EMBL" id="TKA55283.1"/>
    </source>
</evidence>
<sequence length="761" mass="86622">MHTIAVDTVKHRLNDLFQPDHKLELASPTAFIRNVRILQHFQSVTSVTLGGSAVQRVMHSSVPQSAWQQPYLMHMLLAVSSAHLKRLMQVSNGKESRAYAVAEAKHWQSGLSLYRSAIAASTGRIKPNVDVLVGTTFLSVICAFTLEDEVPLDAFVNSYDETLTYALNPMAAGSGIQALGGVINLNDSIAWMQVLRDSDDRFSTYTSQVPGVLGMPPALVDLCGLNESSTRDSNEYHSIVRLLTPLLRLEVDIEHFTKLIAFGGRTFVRFRPLLQRRDPKALLLLSYWFALLRRIDQWWLNHCNKEYNWGSTKKNRESWSQVKVQTFFATGGLQRYFTVHVTPDQAADPLVSVEDDADVTRILDECRRAKEEHDRDMGKADEMVARTDRTGWFNRTGWPEHLARRNLAHLSHASRMPDGGERLLHQAVKTVDLVIEKSVAGLSSLAIETRRWLKSAKREEADVRPLARLQNPESQRRYAGYWKRFMCYCLRVVTTDEGRGARSCGNNSIDGSNEETEEDEIDEEDQTEDEVDEECQGLMRDARELFPWHGKQKELARELWCALELEDEQTQVEKMLELSGSFIFQTVGDRPFSSALIHFLAVLGIDEEMNRLRTAGDFSYMLAGVVYCTRVIAAEVLLPSADREKQDNAERKRFLRERRRFLADGSYSPMSTMISLLAYGKSIALNTGNSASTQWSRDTRVLRLHGRPIVLEKFKEMIHGVVAEAERVLWEDVMHTRLGERFVIPLHNIEDDVTFTNKHHN</sequence>
<dbReference type="AlphaFoldDB" id="A0A4U0W063"/>
<feature type="compositionally biased region" description="Acidic residues" evidence="1">
    <location>
        <begin position="512"/>
        <end position="529"/>
    </location>
</feature>
<dbReference type="Proteomes" id="UP000308768">
    <property type="component" value="Unassembled WGS sequence"/>
</dbReference>
<dbReference type="STRING" id="331657.A0A4U0W063"/>
<dbReference type="OrthoDB" id="416217at2759"/>
<dbReference type="GO" id="GO:0000981">
    <property type="term" value="F:DNA-binding transcription factor activity, RNA polymerase II-specific"/>
    <property type="evidence" value="ECO:0007669"/>
    <property type="project" value="TreeGrafter"/>
</dbReference>
<evidence type="ECO:0000313" key="3">
    <source>
        <dbReference type="Proteomes" id="UP000308768"/>
    </source>
</evidence>
<protein>
    <submittedName>
        <fullName evidence="2">Uncharacterized protein</fullName>
    </submittedName>
</protein>
<keyword evidence="3" id="KW-1185">Reference proteome</keyword>
<reference evidence="2 3" key="1">
    <citation type="submission" date="2017-03" db="EMBL/GenBank/DDBJ databases">
        <title>Genomes of endolithic fungi from Antarctica.</title>
        <authorList>
            <person name="Coleine C."/>
            <person name="Masonjones S."/>
            <person name="Stajich J.E."/>
        </authorList>
    </citation>
    <scope>NUCLEOTIDE SEQUENCE [LARGE SCALE GENOMIC DNA]</scope>
    <source>
        <strain evidence="2 3">CCFEE 5187</strain>
    </source>
</reference>
<proteinExistence type="predicted"/>
<gene>
    <name evidence="2" type="ORF">B0A49_12685</name>
</gene>
<comment type="caution">
    <text evidence="2">The sequence shown here is derived from an EMBL/GenBank/DDBJ whole genome shotgun (WGS) entry which is preliminary data.</text>
</comment>
<feature type="non-terminal residue" evidence="2">
    <location>
        <position position="761"/>
    </location>
</feature>
<dbReference type="EMBL" id="NAJN01002254">
    <property type="protein sequence ID" value="TKA55283.1"/>
    <property type="molecule type" value="Genomic_DNA"/>
</dbReference>